<feature type="domain" description="G-protein coupled receptors family 1 profile" evidence="13">
    <location>
        <begin position="57"/>
        <end position="298"/>
    </location>
</feature>
<dbReference type="PRINTS" id="PR00237">
    <property type="entry name" value="GPCRRHODOPSN"/>
</dbReference>
<feature type="transmembrane region" description="Helical" evidence="12">
    <location>
        <begin position="242"/>
        <end position="263"/>
    </location>
</feature>
<reference evidence="14" key="2">
    <citation type="submission" date="2025-09" db="UniProtKB">
        <authorList>
            <consortium name="Ensembl"/>
        </authorList>
    </citation>
    <scope>IDENTIFICATION</scope>
</reference>
<dbReference type="InterPro" id="IPR000276">
    <property type="entry name" value="GPCR_Rhodpsn"/>
</dbReference>
<evidence type="ECO:0000313" key="14">
    <source>
        <dbReference type="Ensembl" id="ENSACIP00000006013.1"/>
    </source>
</evidence>
<dbReference type="PROSITE" id="PS50262">
    <property type="entry name" value="G_PROTEIN_RECEP_F1_2"/>
    <property type="match status" value="1"/>
</dbReference>
<evidence type="ECO:0000256" key="3">
    <source>
        <dbReference type="ARBA" id="ARBA00022692"/>
    </source>
</evidence>
<dbReference type="InterPro" id="IPR000826">
    <property type="entry name" value="Formyl_rcpt-rel"/>
</dbReference>
<dbReference type="PANTHER" id="PTHR24225:SF68">
    <property type="entry name" value="C3A ANAPHYLATOXIN CHEMOTACTIC RECEPTOR-LIKE-RELATED"/>
    <property type="match status" value="1"/>
</dbReference>
<sequence>MFPTTLSVITIASIFDWLLLLELTFNGQSSALEAASRHIQTASIVIYCLIIIVGTLGNGLVIYVTGFKMKKTVNSVWFLNLAIADFLFVAFLIFSVISLSQNHQWPFGAFMCKLNTFVSVVNMFASIFTLTTISLDRCLSIWVVVWAHNKRTVCKAQLISIGIWVTATVCSTPYATFRTVLERNGSRFCGYTVTNEQKWSLHIFRFFMGFVIPFLVIFVSYVAIGIRTMRMHRTRKQRSHRIIFSIIFAFFICWLPFHVFNFIQLMNPKEELRSFFGIWGPLTVSLAFLNSCLNPILYVFLCNEFQKKLKQSICFVLESALAEDHLSFMSTRSMSSNFSRISRKSDAAATLENIDPNAFESFTESKVVTAETPRSE</sequence>
<comment type="similarity">
    <text evidence="11">Belongs to the G-protein coupled receptor 1 family.</text>
</comment>
<keyword evidence="4 12" id="KW-1133">Transmembrane helix</keyword>
<dbReference type="GO" id="GO:0006935">
    <property type="term" value="P:chemotaxis"/>
    <property type="evidence" value="ECO:0007669"/>
    <property type="project" value="UniProtKB-KW"/>
</dbReference>
<name>A0A3Q0R809_AMPCI</name>
<keyword evidence="2" id="KW-0145">Chemotaxis</keyword>
<evidence type="ECO:0000256" key="2">
    <source>
        <dbReference type="ARBA" id="ARBA00022500"/>
    </source>
</evidence>
<dbReference type="Proteomes" id="UP000261340">
    <property type="component" value="Unplaced"/>
</dbReference>
<evidence type="ECO:0000256" key="4">
    <source>
        <dbReference type="ARBA" id="ARBA00022989"/>
    </source>
</evidence>
<organism evidence="14 15">
    <name type="scientific">Amphilophus citrinellus</name>
    <name type="common">Midas cichlid</name>
    <name type="synonym">Cichlasoma citrinellum</name>
    <dbReference type="NCBI Taxonomy" id="61819"/>
    <lineage>
        <taxon>Eukaryota</taxon>
        <taxon>Metazoa</taxon>
        <taxon>Chordata</taxon>
        <taxon>Craniata</taxon>
        <taxon>Vertebrata</taxon>
        <taxon>Euteleostomi</taxon>
        <taxon>Actinopterygii</taxon>
        <taxon>Neopterygii</taxon>
        <taxon>Teleostei</taxon>
        <taxon>Neoteleostei</taxon>
        <taxon>Acanthomorphata</taxon>
        <taxon>Ovalentaria</taxon>
        <taxon>Cichlomorphae</taxon>
        <taxon>Cichliformes</taxon>
        <taxon>Cichlidae</taxon>
        <taxon>New World cichlids</taxon>
        <taxon>Cichlasomatinae</taxon>
        <taxon>Heroini</taxon>
        <taxon>Amphilophus</taxon>
    </lineage>
</organism>
<dbReference type="SUPFAM" id="SSF81321">
    <property type="entry name" value="Family A G protein-coupled receptor-like"/>
    <property type="match status" value="1"/>
</dbReference>
<keyword evidence="8 11" id="KW-0675">Receptor</keyword>
<dbReference type="InterPro" id="IPR017452">
    <property type="entry name" value="GPCR_Rhodpsn_7TM"/>
</dbReference>
<dbReference type="GO" id="GO:0006954">
    <property type="term" value="P:inflammatory response"/>
    <property type="evidence" value="ECO:0007669"/>
    <property type="project" value="TreeGrafter"/>
</dbReference>
<keyword evidence="5 11" id="KW-0297">G-protein coupled receptor</keyword>
<keyword evidence="3 11" id="KW-0812">Transmembrane</keyword>
<reference evidence="14" key="1">
    <citation type="submission" date="2025-08" db="UniProtKB">
        <authorList>
            <consortium name="Ensembl"/>
        </authorList>
    </citation>
    <scope>IDENTIFICATION</scope>
</reference>
<keyword evidence="15" id="KW-1185">Reference proteome</keyword>
<evidence type="ECO:0000256" key="1">
    <source>
        <dbReference type="ARBA" id="ARBA00004141"/>
    </source>
</evidence>
<evidence type="ECO:0000256" key="5">
    <source>
        <dbReference type="ARBA" id="ARBA00023040"/>
    </source>
</evidence>
<feature type="transmembrane region" description="Helical" evidence="12">
    <location>
        <begin position="117"/>
        <end position="146"/>
    </location>
</feature>
<dbReference type="GO" id="GO:0007200">
    <property type="term" value="P:phospholipase C-activating G protein-coupled receptor signaling pathway"/>
    <property type="evidence" value="ECO:0007669"/>
    <property type="project" value="TreeGrafter"/>
</dbReference>
<evidence type="ECO:0000256" key="11">
    <source>
        <dbReference type="RuleBase" id="RU000688"/>
    </source>
</evidence>
<dbReference type="GO" id="GO:0004930">
    <property type="term" value="F:G protein-coupled receptor activity"/>
    <property type="evidence" value="ECO:0007669"/>
    <property type="project" value="UniProtKB-KW"/>
</dbReference>
<evidence type="ECO:0000256" key="10">
    <source>
        <dbReference type="ARBA" id="ARBA00025736"/>
    </source>
</evidence>
<evidence type="ECO:0000256" key="7">
    <source>
        <dbReference type="ARBA" id="ARBA00023157"/>
    </source>
</evidence>
<evidence type="ECO:0000313" key="15">
    <source>
        <dbReference type="Proteomes" id="UP000261340"/>
    </source>
</evidence>
<dbReference type="STRING" id="61819.ENSACIP00000006013"/>
<dbReference type="GO" id="GO:0005886">
    <property type="term" value="C:plasma membrane"/>
    <property type="evidence" value="ECO:0007669"/>
    <property type="project" value="TreeGrafter"/>
</dbReference>
<feature type="transmembrane region" description="Helical" evidence="12">
    <location>
        <begin position="203"/>
        <end position="222"/>
    </location>
</feature>
<comment type="subcellular location">
    <subcellularLocation>
        <location evidence="1">Membrane</location>
        <topology evidence="1">Multi-pass membrane protein</topology>
    </subcellularLocation>
</comment>
<dbReference type="FunFam" id="1.20.1070.10:FF:000034">
    <property type="entry name" value="G-protein coupled receptor 1"/>
    <property type="match status" value="1"/>
</dbReference>
<feature type="transmembrane region" description="Helical" evidence="12">
    <location>
        <begin position="158"/>
        <end position="177"/>
    </location>
</feature>
<keyword evidence="7" id="KW-1015">Disulfide bond</keyword>
<keyword evidence="9 11" id="KW-0807">Transducer</keyword>
<dbReference type="Pfam" id="PF00001">
    <property type="entry name" value="7tm_1"/>
    <property type="match status" value="1"/>
</dbReference>
<dbReference type="PROSITE" id="PS00237">
    <property type="entry name" value="G_PROTEIN_RECEP_F1_1"/>
    <property type="match status" value="1"/>
</dbReference>
<dbReference type="OMA" id="AAIIMYC"/>
<dbReference type="AlphaFoldDB" id="A0A3Q0R809"/>
<evidence type="ECO:0000256" key="8">
    <source>
        <dbReference type="ARBA" id="ARBA00023170"/>
    </source>
</evidence>
<dbReference type="PANTHER" id="PTHR24225">
    <property type="entry name" value="CHEMOTACTIC RECEPTOR"/>
    <property type="match status" value="1"/>
</dbReference>
<evidence type="ECO:0000256" key="12">
    <source>
        <dbReference type="SAM" id="Phobius"/>
    </source>
</evidence>
<evidence type="ECO:0000256" key="9">
    <source>
        <dbReference type="ARBA" id="ARBA00023224"/>
    </source>
</evidence>
<evidence type="ECO:0000259" key="13">
    <source>
        <dbReference type="PROSITE" id="PS50262"/>
    </source>
</evidence>
<feature type="transmembrane region" description="Helical" evidence="12">
    <location>
        <begin position="275"/>
        <end position="301"/>
    </location>
</feature>
<dbReference type="GO" id="GO:0007204">
    <property type="term" value="P:positive regulation of cytosolic calcium ion concentration"/>
    <property type="evidence" value="ECO:0007669"/>
    <property type="project" value="TreeGrafter"/>
</dbReference>
<feature type="transmembrane region" description="Helical" evidence="12">
    <location>
        <begin position="44"/>
        <end position="64"/>
    </location>
</feature>
<comment type="similarity">
    <text evidence="10">Belongs to the chemokine-like receptor (CMKLR) family.</text>
</comment>
<dbReference type="Gene3D" id="1.20.1070.10">
    <property type="entry name" value="Rhodopsin 7-helix transmembrane proteins"/>
    <property type="match status" value="1"/>
</dbReference>
<evidence type="ECO:0000256" key="6">
    <source>
        <dbReference type="ARBA" id="ARBA00023136"/>
    </source>
</evidence>
<dbReference type="PRINTS" id="PR00526">
    <property type="entry name" value="FMETLEUPHER"/>
</dbReference>
<dbReference type="Ensembl" id="ENSACIT00000006194.1">
    <property type="protein sequence ID" value="ENSACIP00000006013.1"/>
    <property type="gene ID" value="ENSACIG00000004737.1"/>
</dbReference>
<protein>
    <recommendedName>
        <fullName evidence="13">G-protein coupled receptors family 1 profile domain-containing protein</fullName>
    </recommendedName>
</protein>
<accession>A0A3Q0R809</accession>
<feature type="transmembrane region" description="Helical" evidence="12">
    <location>
        <begin position="76"/>
        <end position="97"/>
    </location>
</feature>
<keyword evidence="6 12" id="KW-0472">Membrane</keyword>
<dbReference type="GeneTree" id="ENSGT01020000230438"/>
<dbReference type="GO" id="GO:0004875">
    <property type="term" value="F:complement receptor activity"/>
    <property type="evidence" value="ECO:0007669"/>
    <property type="project" value="TreeGrafter"/>
</dbReference>
<proteinExistence type="inferred from homology"/>